<comment type="pathway">
    <text evidence="2 13">Glycolipid biosynthesis; lipid IV(A) biosynthesis; lipid IV(A) from (3R)-3-hydroxytetradecanoyl-[acyl-carrier-protein] and UDP-N-acetyl-alpha-D-glucosamine: step 6/6.</text>
</comment>
<keyword evidence="9 13" id="KW-0418">Kinase</keyword>
<evidence type="ECO:0000256" key="14">
    <source>
        <dbReference type="SAM" id="Phobius"/>
    </source>
</evidence>
<evidence type="ECO:0000256" key="12">
    <source>
        <dbReference type="ARBA" id="ARBA00029757"/>
    </source>
</evidence>
<sequence>MSLPDRIWYGTHPLKWALVPLSLLFAAIGALRRRLFRRGIKRIARLPVPVVVVGNLTAGGTGKTPLTAYLARELVAHGFSPGIVSRGYGGQADAPTPVAPDSDPVQAGDEPVLLARAAGVPVFVCRDRAAAGRALLAAHPQVDVLLCDDGLQHYRLGRDIELCVVDGMRRFGNGWQLPAGPLREPQSRLASVDAVVVNGGAAGELHPRQFDMTLKPGRLYRLDDPTITRDADDFAGETLAAVCGIGNPARFFATLAGLGLTFARHAFADHHAYTVDELPPGTLLTTEKDAVKLAARPEIRAEGARIWVLPVNAMLSPDLGQWLATRLQNGRKAA</sequence>
<dbReference type="RefSeq" id="WP_189462372.1">
    <property type="nucleotide sequence ID" value="NZ_BMYO01000012.1"/>
</dbReference>
<dbReference type="HAMAP" id="MF_00409">
    <property type="entry name" value="LpxK"/>
    <property type="match status" value="1"/>
</dbReference>
<accession>A0ABQ3H6W6</accession>
<keyword evidence="14" id="KW-0472">Membrane</keyword>
<dbReference type="SUPFAM" id="SSF52540">
    <property type="entry name" value="P-loop containing nucleoside triphosphate hydrolases"/>
    <property type="match status" value="1"/>
</dbReference>
<proteinExistence type="inferred from homology"/>
<comment type="caution">
    <text evidence="15">The sequence shown here is derived from an EMBL/GenBank/DDBJ whole genome shotgun (WGS) entry which is preliminary data.</text>
</comment>
<keyword evidence="8 13" id="KW-0547">Nucleotide-binding</keyword>
<evidence type="ECO:0000256" key="9">
    <source>
        <dbReference type="ARBA" id="ARBA00022777"/>
    </source>
</evidence>
<evidence type="ECO:0000256" key="6">
    <source>
        <dbReference type="ARBA" id="ARBA00022556"/>
    </source>
</evidence>
<dbReference type="PANTHER" id="PTHR42724">
    <property type="entry name" value="TETRAACYLDISACCHARIDE 4'-KINASE"/>
    <property type="match status" value="1"/>
</dbReference>
<comment type="catalytic activity">
    <reaction evidence="13">
        <text>a lipid A disaccharide + ATP = a lipid IVA + ADP + H(+)</text>
        <dbReference type="Rhea" id="RHEA:67840"/>
        <dbReference type="ChEBI" id="CHEBI:15378"/>
        <dbReference type="ChEBI" id="CHEBI:30616"/>
        <dbReference type="ChEBI" id="CHEBI:176343"/>
        <dbReference type="ChEBI" id="CHEBI:176425"/>
        <dbReference type="ChEBI" id="CHEBI:456216"/>
        <dbReference type="EC" id="2.7.1.130"/>
    </reaction>
</comment>
<feature type="binding site" evidence="13">
    <location>
        <begin position="57"/>
        <end position="64"/>
    </location>
    <ligand>
        <name>ATP</name>
        <dbReference type="ChEBI" id="CHEBI:30616"/>
    </ligand>
</feature>
<comment type="function">
    <text evidence="1 13">Transfers the gamma-phosphate of ATP to the 4'-position of a tetraacyldisaccharide 1-phosphate intermediate (termed DS-1-P) to form tetraacyldisaccharide 1,4'-bis-phosphate (lipid IVA).</text>
</comment>
<keyword evidence="6 13" id="KW-0441">Lipid A biosynthesis</keyword>
<keyword evidence="11 13" id="KW-0443">Lipid metabolism</keyword>
<keyword evidence="16" id="KW-1185">Reference proteome</keyword>
<reference evidence="16" key="1">
    <citation type="journal article" date="2019" name="Int. J. Syst. Evol. Microbiol.">
        <title>The Global Catalogue of Microorganisms (GCM) 10K type strain sequencing project: providing services to taxonomists for standard genome sequencing and annotation.</title>
        <authorList>
            <consortium name="The Broad Institute Genomics Platform"/>
            <consortium name="The Broad Institute Genome Sequencing Center for Infectious Disease"/>
            <person name="Wu L."/>
            <person name="Ma J."/>
        </authorList>
    </citation>
    <scope>NUCLEOTIDE SEQUENCE [LARGE SCALE GENOMIC DNA]</scope>
    <source>
        <strain evidence="16">KCTC 23701</strain>
    </source>
</reference>
<dbReference type="EMBL" id="BMYO01000012">
    <property type="protein sequence ID" value="GHD69492.1"/>
    <property type="molecule type" value="Genomic_DNA"/>
</dbReference>
<dbReference type="NCBIfam" id="TIGR00682">
    <property type="entry name" value="lpxK"/>
    <property type="match status" value="1"/>
</dbReference>
<evidence type="ECO:0000256" key="10">
    <source>
        <dbReference type="ARBA" id="ARBA00022840"/>
    </source>
</evidence>
<evidence type="ECO:0000256" key="11">
    <source>
        <dbReference type="ARBA" id="ARBA00023098"/>
    </source>
</evidence>
<dbReference type="InterPro" id="IPR027417">
    <property type="entry name" value="P-loop_NTPase"/>
</dbReference>
<keyword evidence="14" id="KW-0812">Transmembrane</keyword>
<gene>
    <name evidence="13 15" type="primary">lpxK</name>
    <name evidence="15" type="ORF">GCM10007350_36190</name>
</gene>
<keyword evidence="5 13" id="KW-0444">Lipid biosynthesis</keyword>
<organism evidence="15 16">
    <name type="scientific">Jeongeupia chitinilytica</name>
    <dbReference type="NCBI Taxonomy" id="1041641"/>
    <lineage>
        <taxon>Bacteria</taxon>
        <taxon>Pseudomonadati</taxon>
        <taxon>Pseudomonadota</taxon>
        <taxon>Betaproteobacteria</taxon>
        <taxon>Neisseriales</taxon>
        <taxon>Chitinibacteraceae</taxon>
        <taxon>Jeongeupia</taxon>
    </lineage>
</organism>
<feature type="transmembrane region" description="Helical" evidence="14">
    <location>
        <begin position="12"/>
        <end position="31"/>
    </location>
</feature>
<evidence type="ECO:0000256" key="7">
    <source>
        <dbReference type="ARBA" id="ARBA00022679"/>
    </source>
</evidence>
<evidence type="ECO:0000256" key="5">
    <source>
        <dbReference type="ARBA" id="ARBA00022516"/>
    </source>
</evidence>
<evidence type="ECO:0000256" key="8">
    <source>
        <dbReference type="ARBA" id="ARBA00022741"/>
    </source>
</evidence>
<evidence type="ECO:0000256" key="4">
    <source>
        <dbReference type="ARBA" id="ARBA00016436"/>
    </source>
</evidence>
<dbReference type="InterPro" id="IPR003758">
    <property type="entry name" value="LpxK"/>
</dbReference>
<keyword evidence="10 13" id="KW-0067">ATP-binding</keyword>
<evidence type="ECO:0000256" key="3">
    <source>
        <dbReference type="ARBA" id="ARBA00012071"/>
    </source>
</evidence>
<dbReference type="EC" id="2.7.1.130" evidence="3 13"/>
<dbReference type="Proteomes" id="UP000604737">
    <property type="component" value="Unassembled WGS sequence"/>
</dbReference>
<evidence type="ECO:0000256" key="13">
    <source>
        <dbReference type="HAMAP-Rule" id="MF_00409"/>
    </source>
</evidence>
<evidence type="ECO:0000256" key="2">
    <source>
        <dbReference type="ARBA" id="ARBA00004870"/>
    </source>
</evidence>
<keyword evidence="14" id="KW-1133">Transmembrane helix</keyword>
<evidence type="ECO:0000313" key="15">
    <source>
        <dbReference type="EMBL" id="GHD69492.1"/>
    </source>
</evidence>
<dbReference type="PANTHER" id="PTHR42724:SF1">
    <property type="entry name" value="TETRAACYLDISACCHARIDE 4'-KINASE, MITOCHONDRIAL-RELATED"/>
    <property type="match status" value="1"/>
</dbReference>
<protein>
    <recommendedName>
        <fullName evidence="4 13">Tetraacyldisaccharide 4'-kinase</fullName>
        <ecNumber evidence="3 13">2.7.1.130</ecNumber>
    </recommendedName>
    <alternativeName>
        <fullName evidence="12 13">Lipid A 4'-kinase</fullName>
    </alternativeName>
</protein>
<keyword evidence="7 13" id="KW-0808">Transferase</keyword>
<name>A0ABQ3H6W6_9NEIS</name>
<comment type="similarity">
    <text evidence="13">Belongs to the LpxK family.</text>
</comment>
<dbReference type="Pfam" id="PF02606">
    <property type="entry name" value="LpxK"/>
    <property type="match status" value="1"/>
</dbReference>
<evidence type="ECO:0000256" key="1">
    <source>
        <dbReference type="ARBA" id="ARBA00002274"/>
    </source>
</evidence>
<evidence type="ECO:0000313" key="16">
    <source>
        <dbReference type="Proteomes" id="UP000604737"/>
    </source>
</evidence>